<dbReference type="Proteomes" id="UP000076023">
    <property type="component" value="Unassembled WGS sequence"/>
</dbReference>
<accession>A0A146GAH0</accession>
<proteinExistence type="predicted"/>
<keyword evidence="2" id="KW-1185">Reference proteome</keyword>
<dbReference type="EMBL" id="BDCO01000002">
    <property type="protein sequence ID" value="GAT34253.1"/>
    <property type="molecule type" value="Genomic_DNA"/>
</dbReference>
<evidence type="ECO:0000313" key="1">
    <source>
        <dbReference type="EMBL" id="GAT34253.1"/>
    </source>
</evidence>
<evidence type="ECO:0000313" key="2">
    <source>
        <dbReference type="Proteomes" id="UP000076023"/>
    </source>
</evidence>
<dbReference type="InParanoid" id="A0A146GAH0"/>
<reference evidence="2" key="1">
    <citation type="journal article" date="2017" name="Genome Announc.">
        <title>Draft Genome Sequence of Terrimicrobium sacchariphilum NM-5T, a Facultative Anaerobic Soil Bacterium of the Class Spartobacteria.</title>
        <authorList>
            <person name="Qiu Y.L."/>
            <person name="Tourlousse D.M."/>
            <person name="Matsuura N."/>
            <person name="Ohashi A."/>
            <person name="Sekiguchi Y."/>
        </authorList>
    </citation>
    <scope>NUCLEOTIDE SEQUENCE [LARGE SCALE GENOMIC DNA]</scope>
    <source>
        <strain evidence="2">NM-5</strain>
    </source>
</reference>
<comment type="caution">
    <text evidence="1">The sequence shown here is derived from an EMBL/GenBank/DDBJ whole genome shotgun (WGS) entry which is preliminary data.</text>
</comment>
<organism evidence="1 2">
    <name type="scientific">Terrimicrobium sacchariphilum</name>
    <dbReference type="NCBI Taxonomy" id="690879"/>
    <lineage>
        <taxon>Bacteria</taxon>
        <taxon>Pseudomonadati</taxon>
        <taxon>Verrucomicrobiota</taxon>
        <taxon>Terrimicrobiia</taxon>
        <taxon>Terrimicrobiales</taxon>
        <taxon>Terrimicrobiaceae</taxon>
        <taxon>Terrimicrobium</taxon>
    </lineage>
</organism>
<name>A0A146GAH0_TERSA</name>
<protein>
    <submittedName>
        <fullName evidence="1">Uncharacterized protein</fullName>
    </submittedName>
</protein>
<sequence length="116" mass="12977">MEVLVATAVFAFAVLGLLFALNVTTDAARETLRQQAIRTELQNRLARLSAPPFIAGRQTEDRDGITYTSEITSEQIKAADLTLMGGYWRIRVTAAWKESGKNYEWDVSHLAFNAKQ</sequence>
<dbReference type="AlphaFoldDB" id="A0A146GAH0"/>
<dbReference type="STRING" id="690879.TSACC_22678"/>
<gene>
    <name evidence="1" type="ORF">TSACC_22678</name>
</gene>